<protein>
    <recommendedName>
        <fullName evidence="2">AAA domain-containing protein</fullName>
    </recommendedName>
</protein>
<feature type="compositionally biased region" description="Low complexity" evidence="1">
    <location>
        <begin position="227"/>
        <end position="247"/>
    </location>
</feature>
<evidence type="ECO:0000259" key="2">
    <source>
        <dbReference type="Pfam" id="PF13614"/>
    </source>
</evidence>
<feature type="compositionally biased region" description="Basic residues" evidence="1">
    <location>
        <begin position="544"/>
        <end position="562"/>
    </location>
</feature>
<dbReference type="InterPro" id="IPR050625">
    <property type="entry name" value="ParA/MinD_ATPase"/>
</dbReference>
<feature type="region of interest" description="Disordered" evidence="1">
    <location>
        <begin position="544"/>
        <end position="633"/>
    </location>
</feature>
<dbReference type="PANTHER" id="PTHR43384">
    <property type="entry name" value="SEPTUM SITE-DETERMINING PROTEIN MIND HOMOLOG, CHLOROPLASTIC-RELATED"/>
    <property type="match status" value="1"/>
</dbReference>
<dbReference type="EMBL" id="BAAAYG010000002">
    <property type="protein sequence ID" value="GAA3279676.1"/>
    <property type="molecule type" value="Genomic_DNA"/>
</dbReference>
<evidence type="ECO:0000313" key="4">
    <source>
        <dbReference type="Proteomes" id="UP001501736"/>
    </source>
</evidence>
<dbReference type="Proteomes" id="UP001501736">
    <property type="component" value="Unassembled WGS sequence"/>
</dbReference>
<dbReference type="PANTHER" id="PTHR43384:SF13">
    <property type="entry name" value="SLR0110 PROTEIN"/>
    <property type="match status" value="1"/>
</dbReference>
<feature type="compositionally biased region" description="Low complexity" evidence="1">
    <location>
        <begin position="597"/>
        <end position="633"/>
    </location>
</feature>
<comment type="caution">
    <text evidence="3">The sequence shown here is derived from an EMBL/GenBank/DDBJ whole genome shotgun (WGS) entry which is preliminary data.</text>
</comment>
<accession>A0ABP6RAD2</accession>
<sequence>MRRCSVVTTGHLHRDHIAAIEGLHSDVTVDRRCSDLVELIAAARAGRADAALIVGGTEELTGSRLAELREDDVVVVAISDLADERRRLAALGIAALPDDVGVHLLAPALRGEEIEPPEELDAELEALVAAEGPPDPEGDALEAGVGDSSSGAGRKDGNDGTDGPDGPDGTDGTDAREPGASTAERPEDPAADAAGSDADGAGDRGEAEDVDDAASAGAHGPRLAASGEAPADGDIGADGAERAATAETADRAAADSEDPASEQSDSPVQGITVVWGAPGSPGRTTTAVNMAAELAGTGRSVLLIDADTVAASAAVQLGLIEESAGLAQACRQADLGRLDASRLRRIVTLVDVAGWRLHLLTGLPRADRWRELRERGLRQVLQMARDEYDHVVVDVSASIEQDEDLTYDTFAPQRHAAAVAALEEADSVLAVGAADPVSFPRLVKALEERRLLVPETPEPQVVINQLRAQAVGRSPAEQVAEAWAHWGAAATIVRHLPWDREACDVALLRGQVLAEAAPGSELRRGIAALAGVELAERRRGLFGRRRGGERRSRRRADRRGRGGRGGTEAPEAEAAVSADAATRSAEADDGVAGGDGTTSSGSTEQESTPARADAGTDAGTDTDADTGAGAESR</sequence>
<gene>
    <name evidence="3" type="ORF">GCM10020260_03030</name>
</gene>
<dbReference type="InterPro" id="IPR027417">
    <property type="entry name" value="P-loop_NTPase"/>
</dbReference>
<dbReference type="RefSeq" id="WP_344717432.1">
    <property type="nucleotide sequence ID" value="NZ_BAAAYG010000002.1"/>
</dbReference>
<dbReference type="SUPFAM" id="SSF52540">
    <property type="entry name" value="P-loop containing nucleoside triphosphate hydrolases"/>
    <property type="match status" value="1"/>
</dbReference>
<evidence type="ECO:0000313" key="3">
    <source>
        <dbReference type="EMBL" id="GAA3279676.1"/>
    </source>
</evidence>
<keyword evidence="4" id="KW-1185">Reference proteome</keyword>
<dbReference type="InterPro" id="IPR025669">
    <property type="entry name" value="AAA_dom"/>
</dbReference>
<feature type="region of interest" description="Disordered" evidence="1">
    <location>
        <begin position="130"/>
        <end position="269"/>
    </location>
</feature>
<dbReference type="Gene3D" id="3.40.50.300">
    <property type="entry name" value="P-loop containing nucleotide triphosphate hydrolases"/>
    <property type="match status" value="1"/>
</dbReference>
<feature type="domain" description="AAA" evidence="2">
    <location>
        <begin position="279"/>
        <end position="399"/>
    </location>
</feature>
<reference evidence="4" key="1">
    <citation type="journal article" date="2019" name="Int. J. Syst. Evol. Microbiol.">
        <title>The Global Catalogue of Microorganisms (GCM) 10K type strain sequencing project: providing services to taxonomists for standard genome sequencing and annotation.</title>
        <authorList>
            <consortium name="The Broad Institute Genomics Platform"/>
            <consortium name="The Broad Institute Genome Sequencing Center for Infectious Disease"/>
            <person name="Wu L."/>
            <person name="Ma J."/>
        </authorList>
    </citation>
    <scope>NUCLEOTIDE SEQUENCE [LARGE SCALE GENOMIC DNA]</scope>
    <source>
        <strain evidence="4">JCM 11483</strain>
    </source>
</reference>
<dbReference type="Pfam" id="PF13614">
    <property type="entry name" value="AAA_31"/>
    <property type="match status" value="1"/>
</dbReference>
<name>A0ABP6RAD2_9MICC</name>
<organism evidence="3 4">
    <name type="scientific">Nesterenkonia halobia</name>
    <dbReference type="NCBI Taxonomy" id="37922"/>
    <lineage>
        <taxon>Bacteria</taxon>
        <taxon>Bacillati</taxon>
        <taxon>Actinomycetota</taxon>
        <taxon>Actinomycetes</taxon>
        <taxon>Micrococcales</taxon>
        <taxon>Micrococcaceae</taxon>
        <taxon>Nesterenkonia</taxon>
    </lineage>
</organism>
<evidence type="ECO:0000256" key="1">
    <source>
        <dbReference type="SAM" id="MobiDB-lite"/>
    </source>
</evidence>
<proteinExistence type="predicted"/>
<feature type="compositionally biased region" description="Low complexity" evidence="1">
    <location>
        <begin position="567"/>
        <end position="584"/>
    </location>
</feature>